<keyword evidence="2" id="KW-0378">Hydrolase</keyword>
<dbReference type="PROSITE" id="PS51845">
    <property type="entry name" value="PDEASE_I_2"/>
    <property type="match status" value="1"/>
</dbReference>
<evidence type="ECO:0000259" key="5">
    <source>
        <dbReference type="PROSITE" id="PS51845"/>
    </source>
</evidence>
<dbReference type="InterPro" id="IPR002073">
    <property type="entry name" value="PDEase_catalytic_dom"/>
</dbReference>
<accession>A0A0X3NK99</accession>
<feature type="binding site" evidence="4">
    <location>
        <position position="155"/>
    </location>
    <ligand>
        <name>Zn(2+)</name>
        <dbReference type="ChEBI" id="CHEBI:29105"/>
        <label>1</label>
    </ligand>
</feature>
<name>A0A0X3NK99_SCHSO</name>
<evidence type="ECO:0000256" key="1">
    <source>
        <dbReference type="ARBA" id="ARBA00022723"/>
    </source>
</evidence>
<dbReference type="PROSITE" id="PS00126">
    <property type="entry name" value="PDEASE_I_1"/>
    <property type="match status" value="1"/>
</dbReference>
<reference evidence="6" key="1">
    <citation type="submission" date="2016-01" db="EMBL/GenBank/DDBJ databases">
        <title>Reference transcriptome for the parasite Schistocephalus solidus: insights into the molecular evolution of parasitism.</title>
        <authorList>
            <person name="Hebert F.O."/>
            <person name="Grambauer S."/>
            <person name="Barber I."/>
            <person name="Landry C.R."/>
            <person name="Aubin-Horth N."/>
        </authorList>
    </citation>
    <scope>NUCLEOTIDE SEQUENCE</scope>
</reference>
<evidence type="ECO:0000256" key="4">
    <source>
        <dbReference type="PIRSR" id="PIRSR623088-3"/>
    </source>
</evidence>
<proteinExistence type="predicted"/>
<dbReference type="AlphaFoldDB" id="A0A0X3NK99"/>
<dbReference type="GO" id="GO:0007165">
    <property type="term" value="P:signal transduction"/>
    <property type="evidence" value="ECO:0007669"/>
    <property type="project" value="InterPro"/>
</dbReference>
<dbReference type="SUPFAM" id="SSF109604">
    <property type="entry name" value="HD-domain/PDEase-like"/>
    <property type="match status" value="1"/>
</dbReference>
<feature type="active site" description="Proton donor" evidence="3">
    <location>
        <position position="114"/>
    </location>
</feature>
<organism evidence="6">
    <name type="scientific">Schistocephalus solidus</name>
    <name type="common">Tapeworm</name>
    <dbReference type="NCBI Taxonomy" id="70667"/>
    <lineage>
        <taxon>Eukaryota</taxon>
        <taxon>Metazoa</taxon>
        <taxon>Spiralia</taxon>
        <taxon>Lophotrochozoa</taxon>
        <taxon>Platyhelminthes</taxon>
        <taxon>Cestoda</taxon>
        <taxon>Eucestoda</taxon>
        <taxon>Diphyllobothriidea</taxon>
        <taxon>Diphyllobothriidae</taxon>
        <taxon>Schistocephalus</taxon>
    </lineage>
</organism>
<dbReference type="GO" id="GO:0046872">
    <property type="term" value="F:metal ion binding"/>
    <property type="evidence" value="ECO:0007669"/>
    <property type="project" value="UniProtKB-KW"/>
</dbReference>
<gene>
    <name evidence="6" type="primary">PDE7A</name>
    <name evidence="6" type="ORF">TR87232</name>
</gene>
<dbReference type="GO" id="GO:0004114">
    <property type="term" value="F:3',5'-cyclic-nucleotide phosphodiesterase activity"/>
    <property type="evidence" value="ECO:0007669"/>
    <property type="project" value="InterPro"/>
</dbReference>
<feature type="domain" description="PDEase" evidence="5">
    <location>
        <begin position="37"/>
        <end position="189"/>
    </location>
</feature>
<dbReference type="InterPro" id="IPR003607">
    <property type="entry name" value="HD/PDEase_dom"/>
</dbReference>
<dbReference type="Pfam" id="PF00233">
    <property type="entry name" value="PDEase_I"/>
    <property type="match status" value="1"/>
</dbReference>
<evidence type="ECO:0000313" key="6">
    <source>
        <dbReference type="EMBL" id="JAP39700.1"/>
    </source>
</evidence>
<dbReference type="InterPro" id="IPR023088">
    <property type="entry name" value="PDEase"/>
</dbReference>
<dbReference type="EMBL" id="GEEE01023525">
    <property type="protein sequence ID" value="JAP39700.1"/>
    <property type="molecule type" value="Transcribed_RNA"/>
</dbReference>
<keyword evidence="1 4" id="KW-0479">Metal-binding</keyword>
<sequence length="189" mass="22027">MPDRSSSRREALKFKKTYNDYRCILDESYFRSRTVSLLAPFGSSLQQNILKPALHWDFDLFTLERLTAGFPLLHMATYVFEKNKFLKKFGLDFFEMQRTLKAIEDLYHETNPYHNALHATDVAQASYCLLKELRVKKIISSFDFMCSILAALCHDIDHPGVNQSFILNSRQMLAMFYKFLGFLAGEPSR</sequence>
<dbReference type="InterPro" id="IPR023174">
    <property type="entry name" value="PDEase_CS"/>
</dbReference>
<dbReference type="CDD" id="cd00077">
    <property type="entry name" value="HDc"/>
    <property type="match status" value="1"/>
</dbReference>
<feature type="binding site" evidence="4">
    <location>
        <position position="118"/>
    </location>
    <ligand>
        <name>Zn(2+)</name>
        <dbReference type="ChEBI" id="CHEBI:29105"/>
        <label>1</label>
    </ligand>
</feature>
<dbReference type="InterPro" id="IPR036971">
    <property type="entry name" value="PDEase_catalytic_dom_sf"/>
</dbReference>
<evidence type="ECO:0000256" key="3">
    <source>
        <dbReference type="PIRSR" id="PIRSR623088-1"/>
    </source>
</evidence>
<dbReference type="Gene3D" id="1.10.1300.10">
    <property type="entry name" value="3'5'-cyclic nucleotide phosphodiesterase, catalytic domain"/>
    <property type="match status" value="1"/>
</dbReference>
<evidence type="ECO:0000256" key="2">
    <source>
        <dbReference type="ARBA" id="ARBA00022801"/>
    </source>
</evidence>
<feature type="binding site" evidence="4">
    <location>
        <position position="154"/>
    </location>
    <ligand>
        <name>Zn(2+)</name>
        <dbReference type="ChEBI" id="CHEBI:29105"/>
        <label>1</label>
    </ligand>
</feature>
<protein>
    <submittedName>
        <fullName evidence="6">High affinity cAMP-specific 3',5'-cyclic phosphodiesterase 7A</fullName>
    </submittedName>
</protein>
<dbReference type="PRINTS" id="PR00387">
    <property type="entry name" value="PDIESTERASE1"/>
</dbReference>
<dbReference type="PANTHER" id="PTHR11347">
    <property type="entry name" value="CYCLIC NUCLEOTIDE PHOSPHODIESTERASE"/>
    <property type="match status" value="1"/>
</dbReference>
<feature type="binding site" evidence="4">
    <location>
        <position position="155"/>
    </location>
    <ligand>
        <name>Zn(2+)</name>
        <dbReference type="ChEBI" id="CHEBI:29105"/>
        <label>2</label>
    </ligand>
</feature>